<dbReference type="Proteomes" id="UP000663868">
    <property type="component" value="Unassembled WGS sequence"/>
</dbReference>
<organism evidence="1 2">
    <name type="scientific">Adineta steineri</name>
    <dbReference type="NCBI Taxonomy" id="433720"/>
    <lineage>
        <taxon>Eukaryota</taxon>
        <taxon>Metazoa</taxon>
        <taxon>Spiralia</taxon>
        <taxon>Gnathifera</taxon>
        <taxon>Rotifera</taxon>
        <taxon>Eurotatoria</taxon>
        <taxon>Bdelloidea</taxon>
        <taxon>Adinetida</taxon>
        <taxon>Adinetidae</taxon>
        <taxon>Adineta</taxon>
    </lineage>
</organism>
<dbReference type="AlphaFoldDB" id="A0A819UGR4"/>
<protein>
    <submittedName>
        <fullName evidence="1">Uncharacterized protein</fullName>
    </submittedName>
</protein>
<dbReference type="EMBL" id="CAJOBB010004224">
    <property type="protein sequence ID" value="CAF4079942.1"/>
    <property type="molecule type" value="Genomic_DNA"/>
</dbReference>
<proteinExistence type="predicted"/>
<name>A0A819UGR4_9BILA</name>
<evidence type="ECO:0000313" key="1">
    <source>
        <dbReference type="EMBL" id="CAF4079942.1"/>
    </source>
</evidence>
<reference evidence="1" key="1">
    <citation type="submission" date="2021-02" db="EMBL/GenBank/DDBJ databases">
        <authorList>
            <person name="Nowell W R."/>
        </authorList>
    </citation>
    <scope>NUCLEOTIDE SEQUENCE</scope>
</reference>
<comment type="caution">
    <text evidence="1">The sequence shown here is derived from an EMBL/GenBank/DDBJ whole genome shotgun (WGS) entry which is preliminary data.</text>
</comment>
<evidence type="ECO:0000313" key="2">
    <source>
        <dbReference type="Proteomes" id="UP000663868"/>
    </source>
</evidence>
<gene>
    <name evidence="1" type="ORF">KXQ929_LOCUS33284</name>
</gene>
<accession>A0A819UGR4</accession>
<sequence length="79" mass="9106">MQQLTVKHLLARLSGKSFRLQGRSGRNVAFIITHVLWYALRVYIDVGDENLDMKVFSRTGHGSVKEAKEQIQKFKKEMA</sequence>